<dbReference type="AlphaFoldDB" id="A0AAD7RED8"/>
<dbReference type="EMBL" id="JAINUG010000314">
    <property type="protein sequence ID" value="KAJ8378672.1"/>
    <property type="molecule type" value="Genomic_DNA"/>
</dbReference>
<comment type="caution">
    <text evidence="1">The sequence shown here is derived from an EMBL/GenBank/DDBJ whole genome shotgun (WGS) entry which is preliminary data.</text>
</comment>
<protein>
    <submittedName>
        <fullName evidence="1">Uncharacterized protein</fullName>
    </submittedName>
</protein>
<gene>
    <name evidence="1" type="ORF">AAFF_G00237210</name>
</gene>
<reference evidence="1" key="1">
    <citation type="journal article" date="2023" name="Science">
        <title>Genome structures resolve the early diversification of teleost fishes.</title>
        <authorList>
            <person name="Parey E."/>
            <person name="Louis A."/>
            <person name="Montfort J."/>
            <person name="Bouchez O."/>
            <person name="Roques C."/>
            <person name="Iampietro C."/>
            <person name="Lluch J."/>
            <person name="Castinel A."/>
            <person name="Donnadieu C."/>
            <person name="Desvignes T."/>
            <person name="Floi Bucao C."/>
            <person name="Jouanno E."/>
            <person name="Wen M."/>
            <person name="Mejri S."/>
            <person name="Dirks R."/>
            <person name="Jansen H."/>
            <person name="Henkel C."/>
            <person name="Chen W.J."/>
            <person name="Zahm M."/>
            <person name="Cabau C."/>
            <person name="Klopp C."/>
            <person name="Thompson A.W."/>
            <person name="Robinson-Rechavi M."/>
            <person name="Braasch I."/>
            <person name="Lecointre G."/>
            <person name="Bobe J."/>
            <person name="Postlethwait J.H."/>
            <person name="Berthelot C."/>
            <person name="Roest Crollius H."/>
            <person name="Guiguen Y."/>
        </authorList>
    </citation>
    <scope>NUCLEOTIDE SEQUENCE</scope>
    <source>
        <strain evidence="1">NC1722</strain>
    </source>
</reference>
<evidence type="ECO:0000313" key="2">
    <source>
        <dbReference type="Proteomes" id="UP001221898"/>
    </source>
</evidence>
<name>A0AAD7RED8_9TELE</name>
<proteinExistence type="predicted"/>
<sequence length="83" mass="8780">MLRSTVFHTLGLTVLQRGNAPSLSARKERESGVGGTEAEWRVDAGSRALRSSEASPWAAAALPAKGPLVILRETRAAVAQRPS</sequence>
<organism evidence="1 2">
    <name type="scientific">Aldrovandia affinis</name>
    <dbReference type="NCBI Taxonomy" id="143900"/>
    <lineage>
        <taxon>Eukaryota</taxon>
        <taxon>Metazoa</taxon>
        <taxon>Chordata</taxon>
        <taxon>Craniata</taxon>
        <taxon>Vertebrata</taxon>
        <taxon>Euteleostomi</taxon>
        <taxon>Actinopterygii</taxon>
        <taxon>Neopterygii</taxon>
        <taxon>Teleostei</taxon>
        <taxon>Notacanthiformes</taxon>
        <taxon>Halosauridae</taxon>
        <taxon>Aldrovandia</taxon>
    </lineage>
</organism>
<keyword evidence="2" id="KW-1185">Reference proteome</keyword>
<evidence type="ECO:0000313" key="1">
    <source>
        <dbReference type="EMBL" id="KAJ8378672.1"/>
    </source>
</evidence>
<accession>A0AAD7RED8</accession>
<dbReference type="Proteomes" id="UP001221898">
    <property type="component" value="Unassembled WGS sequence"/>
</dbReference>